<protein>
    <submittedName>
        <fullName evidence="2">Putative secreted protein</fullName>
    </submittedName>
</protein>
<sequence>MADGVGARWRFAVTSLMTAMTMAVGQPVLADVTDQTMLDALPERFGPDLSAQSFGDEQRALASTVSDYLSGSYCIAGQRSIVNRPAIAGGHLV</sequence>
<name>A0A0A7PSE3_9SPHN</name>
<evidence type="ECO:0000313" key="2">
    <source>
        <dbReference type="EMBL" id="AJA10947.1"/>
    </source>
</evidence>
<feature type="chain" id="PRO_5002042820" evidence="1">
    <location>
        <begin position="31"/>
        <end position="93"/>
    </location>
</feature>
<dbReference type="EMBL" id="CP009122">
    <property type="protein sequence ID" value="AJA10947.1"/>
    <property type="molecule type" value="Genomic_DNA"/>
</dbReference>
<reference evidence="2 3" key="1">
    <citation type="journal article" date="2015" name="Int. J. Syst. Evol. Microbiol.">
        <title>Description of Sphingopyxis fribergensis sp. nov. - a soil bacterium with the ability to degrade styrene and phenylacetic acid.</title>
        <authorList>
            <person name="Oelschlagel M."/>
            <person name="Ruckert C."/>
            <person name="Kalinowski J."/>
            <person name="Schmidt G."/>
            <person name="Schlomann M."/>
            <person name="Tischler D."/>
        </authorList>
    </citation>
    <scope>NUCLEOTIDE SEQUENCE [LARGE SCALE GENOMIC DNA]</scope>
    <source>
        <strain evidence="2 3">Kp5.2</strain>
    </source>
</reference>
<gene>
    <name evidence="2" type="ORF">SKP52_20405</name>
</gene>
<feature type="signal peptide" evidence="1">
    <location>
        <begin position="1"/>
        <end position="30"/>
    </location>
</feature>
<dbReference type="HOGENOM" id="CLU_2398057_0_0_5"/>
<dbReference type="Proteomes" id="UP000030907">
    <property type="component" value="Chromosome"/>
</dbReference>
<proteinExistence type="predicted"/>
<evidence type="ECO:0000256" key="1">
    <source>
        <dbReference type="SAM" id="SignalP"/>
    </source>
</evidence>
<dbReference type="KEGG" id="sphk:SKP52_20405"/>
<accession>A0A0A7PSE3</accession>
<keyword evidence="3" id="KW-1185">Reference proteome</keyword>
<evidence type="ECO:0000313" key="3">
    <source>
        <dbReference type="Proteomes" id="UP000030907"/>
    </source>
</evidence>
<dbReference type="AlphaFoldDB" id="A0A0A7PSE3"/>
<organism evidence="2 3">
    <name type="scientific">Sphingopyxis fribergensis</name>
    <dbReference type="NCBI Taxonomy" id="1515612"/>
    <lineage>
        <taxon>Bacteria</taxon>
        <taxon>Pseudomonadati</taxon>
        <taxon>Pseudomonadota</taxon>
        <taxon>Alphaproteobacteria</taxon>
        <taxon>Sphingomonadales</taxon>
        <taxon>Sphingomonadaceae</taxon>
        <taxon>Sphingopyxis</taxon>
    </lineage>
</organism>
<keyword evidence="1" id="KW-0732">Signal</keyword>